<accession>A0A142JMW6</accession>
<dbReference type="RefSeq" id="WP_062801393.1">
    <property type="nucleotide sequence ID" value="NZ_CP014844.1"/>
</dbReference>
<dbReference type="KEGG" id="cnan:A2G96_17720"/>
<keyword evidence="3" id="KW-1185">Reference proteome</keyword>
<reference evidence="2 3" key="1">
    <citation type="submission" date="2016-03" db="EMBL/GenBank/DDBJ databases">
        <title>Complete genome sequence of a novel chlorpyrifos degrading bacterium, Cupriavidus nantongensis sp. X1.</title>
        <authorList>
            <person name="Fang L."/>
        </authorList>
    </citation>
    <scope>NUCLEOTIDE SEQUENCE [LARGE SCALE GENOMIC DNA]</scope>
    <source>
        <strain evidence="2 3">X1</strain>
    </source>
</reference>
<protein>
    <submittedName>
        <fullName evidence="2">Uncharacterized protein</fullName>
    </submittedName>
</protein>
<proteinExistence type="predicted"/>
<feature type="coiled-coil region" evidence="1">
    <location>
        <begin position="9"/>
        <end position="44"/>
    </location>
</feature>
<dbReference type="STRING" id="1796606.A2G96_17720"/>
<dbReference type="EMBL" id="CP014844">
    <property type="protein sequence ID" value="AMR79428.1"/>
    <property type="molecule type" value="Genomic_DNA"/>
</dbReference>
<keyword evidence="1" id="KW-0175">Coiled coil</keyword>
<sequence length="63" mass="6956">MIAILIKFLQRLAQALDKLAQREAAKAEEKLKQAADLVARANEHRKTFGHASRTASALKDLVS</sequence>
<dbReference type="Proteomes" id="UP000075238">
    <property type="component" value="Chromosome 1"/>
</dbReference>
<evidence type="ECO:0000256" key="1">
    <source>
        <dbReference type="SAM" id="Coils"/>
    </source>
</evidence>
<organism evidence="2 3">
    <name type="scientific">Cupriavidus nantongensis</name>
    <dbReference type="NCBI Taxonomy" id="1796606"/>
    <lineage>
        <taxon>Bacteria</taxon>
        <taxon>Pseudomonadati</taxon>
        <taxon>Pseudomonadota</taxon>
        <taxon>Betaproteobacteria</taxon>
        <taxon>Burkholderiales</taxon>
        <taxon>Burkholderiaceae</taxon>
        <taxon>Cupriavidus</taxon>
    </lineage>
</organism>
<gene>
    <name evidence="2" type="ORF">A2G96_17720</name>
</gene>
<name>A0A142JMW6_9BURK</name>
<evidence type="ECO:0000313" key="2">
    <source>
        <dbReference type="EMBL" id="AMR79428.1"/>
    </source>
</evidence>
<dbReference type="AlphaFoldDB" id="A0A142JMW6"/>
<evidence type="ECO:0000313" key="3">
    <source>
        <dbReference type="Proteomes" id="UP000075238"/>
    </source>
</evidence>